<dbReference type="OrthoDB" id="630188at2759"/>
<dbReference type="PANTHER" id="PTHR12905:SF0">
    <property type="entry name" value="CALCINEURIN-LIKE PHOSPHOESTERASE DOMAIN-CONTAINING PROTEIN"/>
    <property type="match status" value="1"/>
</dbReference>
<dbReference type="SUPFAM" id="SSF56300">
    <property type="entry name" value="Metallo-dependent phosphatases"/>
    <property type="match status" value="1"/>
</dbReference>
<dbReference type="EMBL" id="JACAZI010000011">
    <property type="protein sequence ID" value="KAF7348578.1"/>
    <property type="molecule type" value="Genomic_DNA"/>
</dbReference>
<feature type="domain" description="Calcineurin-like phosphoesterase" evidence="1">
    <location>
        <begin position="39"/>
        <end position="242"/>
    </location>
</feature>
<dbReference type="Pfam" id="PF00149">
    <property type="entry name" value="Metallophos"/>
    <property type="match status" value="1"/>
</dbReference>
<sequence length="327" mass="36060">MTSTALPRRTRITSPSSVVQLEYPPQAPLPKPASSTWTRFVLLSDTHTQIFPGVPDGDVLLHSGDLTRRGTFRDLRRTMEWLYALPHPAKIIIAGNRDFALDREWYDANWTYTGRLDRDAVWEPPDPISELLTGPRAVAANIVYLRDEEYKFRTRPGGREWTVYGSPQSPNFGARVRAFGYDASDAEAVVSAFPQTDILLTHGPPYNLLDLTTKDANAGCPALAARLAELRPRLHVFGHIHEARGAYVHLWARPDADALGAQNASQMDDAQNGFVQDAEVEETVPEGEQTVFVNASNWPSGPNATRNGEPVAMGGPGVQPVIVDLLE</sequence>
<dbReference type="InterPro" id="IPR051693">
    <property type="entry name" value="UPF0046_metallophosphoest"/>
</dbReference>
<dbReference type="AlphaFoldDB" id="A0A8H6XW11"/>
<dbReference type="GO" id="GO:0016787">
    <property type="term" value="F:hydrolase activity"/>
    <property type="evidence" value="ECO:0007669"/>
    <property type="project" value="InterPro"/>
</dbReference>
<dbReference type="InterPro" id="IPR029052">
    <property type="entry name" value="Metallo-depent_PP-like"/>
</dbReference>
<protein>
    <submittedName>
        <fullName evidence="2">Metallophos domain-containing protein</fullName>
    </submittedName>
</protein>
<dbReference type="InterPro" id="IPR004843">
    <property type="entry name" value="Calcineurin-like_PHP"/>
</dbReference>
<reference evidence="2" key="1">
    <citation type="submission" date="2020-05" db="EMBL/GenBank/DDBJ databases">
        <title>Mycena genomes resolve the evolution of fungal bioluminescence.</title>
        <authorList>
            <person name="Tsai I.J."/>
        </authorList>
    </citation>
    <scope>NUCLEOTIDE SEQUENCE</scope>
    <source>
        <strain evidence="2">CCC161011</strain>
    </source>
</reference>
<keyword evidence="3" id="KW-1185">Reference proteome</keyword>
<dbReference type="Gene3D" id="3.60.21.10">
    <property type="match status" value="1"/>
</dbReference>
<dbReference type="CDD" id="cd07379">
    <property type="entry name" value="MPP_239FB"/>
    <property type="match status" value="1"/>
</dbReference>
<name>A0A8H6XW11_9AGAR</name>
<proteinExistence type="predicted"/>
<gene>
    <name evidence="2" type="ORF">MVEN_01375400</name>
</gene>
<organism evidence="2 3">
    <name type="scientific">Mycena venus</name>
    <dbReference type="NCBI Taxonomy" id="2733690"/>
    <lineage>
        <taxon>Eukaryota</taxon>
        <taxon>Fungi</taxon>
        <taxon>Dikarya</taxon>
        <taxon>Basidiomycota</taxon>
        <taxon>Agaricomycotina</taxon>
        <taxon>Agaricomycetes</taxon>
        <taxon>Agaricomycetidae</taxon>
        <taxon>Agaricales</taxon>
        <taxon>Marasmiineae</taxon>
        <taxon>Mycenaceae</taxon>
        <taxon>Mycena</taxon>
    </lineage>
</organism>
<dbReference type="Proteomes" id="UP000620124">
    <property type="component" value="Unassembled WGS sequence"/>
</dbReference>
<dbReference type="PANTHER" id="PTHR12905">
    <property type="entry name" value="METALLOPHOSPHOESTERASE"/>
    <property type="match status" value="1"/>
</dbReference>
<evidence type="ECO:0000259" key="1">
    <source>
        <dbReference type="Pfam" id="PF00149"/>
    </source>
</evidence>
<evidence type="ECO:0000313" key="3">
    <source>
        <dbReference type="Proteomes" id="UP000620124"/>
    </source>
</evidence>
<accession>A0A8H6XW11</accession>
<comment type="caution">
    <text evidence="2">The sequence shown here is derived from an EMBL/GenBank/DDBJ whole genome shotgun (WGS) entry which is preliminary data.</text>
</comment>
<evidence type="ECO:0000313" key="2">
    <source>
        <dbReference type="EMBL" id="KAF7348578.1"/>
    </source>
</evidence>